<dbReference type="Gene3D" id="3.90.470.20">
    <property type="entry name" value="4'-phosphopantetheinyl transferase domain"/>
    <property type="match status" value="1"/>
</dbReference>
<dbReference type="SUPFAM" id="SSF53901">
    <property type="entry name" value="Thiolase-like"/>
    <property type="match status" value="2"/>
</dbReference>
<dbReference type="EMBL" id="JAWWNJ010000045">
    <property type="protein sequence ID" value="KAK7019077.1"/>
    <property type="molecule type" value="Genomic_DNA"/>
</dbReference>
<evidence type="ECO:0000259" key="4">
    <source>
        <dbReference type="Pfam" id="PF00109"/>
    </source>
</evidence>
<dbReference type="Proteomes" id="UP001362999">
    <property type="component" value="Unassembled WGS sequence"/>
</dbReference>
<dbReference type="Gene3D" id="3.40.50.720">
    <property type="entry name" value="NAD(P)-binding Rossmann-like Domain"/>
    <property type="match status" value="1"/>
</dbReference>
<organism evidence="8 9">
    <name type="scientific">Favolaschia claudopus</name>
    <dbReference type="NCBI Taxonomy" id="2862362"/>
    <lineage>
        <taxon>Eukaryota</taxon>
        <taxon>Fungi</taxon>
        <taxon>Dikarya</taxon>
        <taxon>Basidiomycota</taxon>
        <taxon>Agaricomycotina</taxon>
        <taxon>Agaricomycetes</taxon>
        <taxon>Agaricomycetidae</taxon>
        <taxon>Agaricales</taxon>
        <taxon>Marasmiineae</taxon>
        <taxon>Mycenaceae</taxon>
        <taxon>Favolaschia</taxon>
    </lineage>
</organism>
<dbReference type="Pfam" id="PF01648">
    <property type="entry name" value="ACPS"/>
    <property type="match status" value="1"/>
</dbReference>
<evidence type="ECO:0000256" key="1">
    <source>
        <dbReference type="ARBA" id="ARBA00008467"/>
    </source>
</evidence>
<dbReference type="InterPro" id="IPR014031">
    <property type="entry name" value="Ketoacyl_synth_C"/>
</dbReference>
<sequence>MLDSSKLHSSSASHRHPLYLNPPCQSRAQYCLQELQISLEILLQRWISQSWGEYLCLAGSVIGWTRGIGLMGPTNIVESYGARTFSAKEMDFNILGLMHSLLFSIKQVELIWADLNGGMDKLPDLADITGRIRLDLMKKSELRRAITLDFKIVNRVEGKRLLQTVNVTARANFRFDFPTLEAYDSLSDFSNLREMVDLDKVMVITGFGEVGPWGSSRTRWEMEARGEFAIQGCIEMAWLMGYIKHFDGRLKDGSLYVGWVDSKSGEPLDDKDVKGRYQKDVLEHAGVRLIESELFHGHDPKKKVFNQEIDVEPIEVAESEAHKFKLQRGDIWAGEGGQWFFKLKKGALILVPKSHIVAGQIPTGWHAGRYGISDDIIAQADRATLWALVCTAEAPNASGITHPYELYKPIHPSEVGMGGTVSLTKMFKNRRDEKELQNDILQKTFINTTAGWINLLLMSSNGPVKIPVGACTTALQSLEIACNTILSGKAKAMIAGGLEEGSYEFADMKVTSKAETELAMGCEPVEMSCPATTTRAGSTEAQGTVGHIVVSAKTTLALGCPFRILAFTSPSVYVLDLVFESAKLIVFRSDKPGRSIPAPRLAMYGMLHGADPRVAPIRLALAVWGLTADDVGVLSIHGTSTKSNEENQNRIWNYIYATIGRTQGNAVPIVTKKSLLAHSKCGSAAWQMPGLLRTIPSGIIAGNRNSDNVDSHFRERRFLMFPSKSVHTDGIRAGVMSSFGGIAMVVNPRYLFATMEPSHYEAYKVRHESRALQSYKEMSWMMIKNSLLKIKEALPYSYELEAPVLLNSLTRASLDVDTEGVDSYKYTASLPSSLSVVAAVAASLDTPAGVVGVGVDQELISSVPSSNPTFVSPKFTAFETAYCRAQPSIAAPWAGKEALFKPIGVQWKGAAAAVSDIEILSDENGAPVVNLHGDAKTAADSKRVSRYRSGSAIPRCVSQLFFSNTASHSDIAFRPWPSRLPKQPRPDFLTAARYSLLSVLTSHITHAFENYCLLTSERLHHAFLVTNEV</sequence>
<dbReference type="GO" id="GO:0008897">
    <property type="term" value="F:holo-[acyl-carrier-protein] synthase activity"/>
    <property type="evidence" value="ECO:0007669"/>
    <property type="project" value="InterPro"/>
</dbReference>
<dbReference type="InterPro" id="IPR000794">
    <property type="entry name" value="Beta-ketoacyl_synthase"/>
</dbReference>
<keyword evidence="9" id="KW-1185">Reference proteome</keyword>
<dbReference type="InterPro" id="IPR014030">
    <property type="entry name" value="Ketoacyl_synth_N"/>
</dbReference>
<dbReference type="InterPro" id="IPR037143">
    <property type="entry name" value="4-PPantetheinyl_Trfase_dom_sf"/>
</dbReference>
<dbReference type="EMBL" id="JAWWNJ010000045">
    <property type="protein sequence ID" value="KAK7019066.1"/>
    <property type="molecule type" value="Genomic_DNA"/>
</dbReference>
<comment type="similarity">
    <text evidence="1">Belongs to the thiolase-like superfamily. Beta-ketoacyl-ACP synthases family.</text>
</comment>
<comment type="caution">
    <text evidence="8">The sequence shown here is derived from an EMBL/GenBank/DDBJ whole genome shotgun (WGS) entry which is preliminary data.</text>
</comment>
<evidence type="ECO:0000259" key="6">
    <source>
        <dbReference type="Pfam" id="PF02801"/>
    </source>
</evidence>
<dbReference type="InterPro" id="IPR018201">
    <property type="entry name" value="Ketoacyl_synth_AS"/>
</dbReference>
<proteinExistence type="inferred from homology"/>
<dbReference type="SUPFAM" id="SSF56214">
    <property type="entry name" value="4'-phosphopantetheinyl transferase"/>
    <property type="match status" value="1"/>
</dbReference>
<dbReference type="AlphaFoldDB" id="A0AAW0B1J2"/>
<dbReference type="InterPro" id="IPR016039">
    <property type="entry name" value="Thiolase-like"/>
</dbReference>
<dbReference type="Gene3D" id="3.30.70.2490">
    <property type="match status" value="1"/>
</dbReference>
<evidence type="ECO:0000256" key="3">
    <source>
        <dbReference type="ARBA" id="ARBA00022679"/>
    </source>
</evidence>
<evidence type="ECO:0000313" key="9">
    <source>
        <dbReference type="Proteomes" id="UP001362999"/>
    </source>
</evidence>
<evidence type="ECO:0000256" key="2">
    <source>
        <dbReference type="ARBA" id="ARBA00013191"/>
    </source>
</evidence>
<dbReference type="InterPro" id="IPR008278">
    <property type="entry name" value="4-PPantetheinyl_Trfase_dom"/>
</dbReference>
<name>A0AAW0B1J2_9AGAR</name>
<accession>A0AAW0B1J2</accession>
<dbReference type="PROSITE" id="PS00606">
    <property type="entry name" value="KS3_1"/>
    <property type="match status" value="1"/>
</dbReference>
<dbReference type="CDD" id="cd00828">
    <property type="entry name" value="elong_cond_enzymes"/>
    <property type="match status" value="1"/>
</dbReference>
<dbReference type="InterPro" id="IPR047224">
    <property type="entry name" value="FAS_alpha_su_C"/>
</dbReference>
<dbReference type="GO" id="GO:0004315">
    <property type="term" value="F:3-oxoacyl-[acyl-carrier-protein] synthase activity"/>
    <property type="evidence" value="ECO:0007669"/>
    <property type="project" value="UniProtKB-EC"/>
</dbReference>
<evidence type="ECO:0000259" key="5">
    <source>
        <dbReference type="Pfam" id="PF01648"/>
    </source>
</evidence>
<dbReference type="GO" id="GO:0000287">
    <property type="term" value="F:magnesium ion binding"/>
    <property type="evidence" value="ECO:0007669"/>
    <property type="project" value="InterPro"/>
</dbReference>
<dbReference type="PANTHER" id="PTHR11712">
    <property type="entry name" value="POLYKETIDE SYNTHASE-RELATED"/>
    <property type="match status" value="1"/>
</dbReference>
<dbReference type="EC" id="2.3.1.41" evidence="2"/>
<dbReference type="Pfam" id="PF02801">
    <property type="entry name" value="Ketoacyl-synt_C"/>
    <property type="match status" value="1"/>
</dbReference>
<feature type="domain" description="Beta-ketoacyl synthase C-terminal" evidence="6">
    <location>
        <begin position="617"/>
        <end position="705"/>
    </location>
</feature>
<evidence type="ECO:0000313" key="8">
    <source>
        <dbReference type="EMBL" id="KAK7019077.1"/>
    </source>
</evidence>
<protein>
    <recommendedName>
        <fullName evidence="2">beta-ketoacyl-[acyl-carrier-protein] synthase I</fullName>
        <ecNumber evidence="2">2.3.1.41</ecNumber>
    </recommendedName>
</protein>
<dbReference type="GO" id="GO:0006633">
    <property type="term" value="P:fatty acid biosynthetic process"/>
    <property type="evidence" value="ECO:0007669"/>
    <property type="project" value="InterPro"/>
</dbReference>
<feature type="domain" description="4'-phosphopantetheinyl transferase" evidence="5">
    <location>
        <begin position="852"/>
        <end position="939"/>
    </location>
</feature>
<gene>
    <name evidence="7" type="ORF">R3P38DRAFT_2538364</name>
    <name evidence="8" type="ORF">R3P38DRAFT_2538850</name>
</gene>
<dbReference type="PANTHER" id="PTHR11712:SF336">
    <property type="entry name" value="3-OXOACYL-[ACYL-CARRIER-PROTEIN] SYNTHASE, MITOCHONDRIAL"/>
    <property type="match status" value="1"/>
</dbReference>
<feature type="domain" description="Beta-ketoacyl synthase-like N-terminal" evidence="4">
    <location>
        <begin position="367"/>
        <end position="512"/>
    </location>
</feature>
<dbReference type="Gene3D" id="3.40.47.10">
    <property type="match status" value="1"/>
</dbReference>
<reference evidence="8 9" key="1">
    <citation type="journal article" date="2024" name="J Genomics">
        <title>Draft genome sequencing and assembly of Favolaschia claudopus CIRM-BRFM 2984 isolated from oak limbs.</title>
        <authorList>
            <person name="Navarro D."/>
            <person name="Drula E."/>
            <person name="Chaduli D."/>
            <person name="Cazenave R."/>
            <person name="Ahrendt S."/>
            <person name="Wang J."/>
            <person name="Lipzen A."/>
            <person name="Daum C."/>
            <person name="Barry K."/>
            <person name="Grigoriev I.V."/>
            <person name="Favel A."/>
            <person name="Rosso M.N."/>
            <person name="Martin F."/>
        </authorList>
    </citation>
    <scope>NUCLEOTIDE SEQUENCE [LARGE SCALE GENOMIC DNA]</scope>
    <source>
        <strain evidence="8 9">CIRM-BRFM 2984</strain>
    </source>
</reference>
<evidence type="ECO:0000313" key="7">
    <source>
        <dbReference type="EMBL" id="KAK7019066.1"/>
    </source>
</evidence>
<dbReference type="Pfam" id="PF00109">
    <property type="entry name" value="ketoacyl-synt"/>
    <property type="match status" value="1"/>
</dbReference>
<keyword evidence="3" id="KW-0808">Transferase</keyword>